<proteinExistence type="predicted"/>
<organism evidence="1 2">
    <name type="scientific">Aspergillus sclerotialis</name>
    <dbReference type="NCBI Taxonomy" id="2070753"/>
    <lineage>
        <taxon>Eukaryota</taxon>
        <taxon>Fungi</taxon>
        <taxon>Dikarya</taxon>
        <taxon>Ascomycota</taxon>
        <taxon>Pezizomycotina</taxon>
        <taxon>Eurotiomycetes</taxon>
        <taxon>Eurotiomycetidae</taxon>
        <taxon>Eurotiales</taxon>
        <taxon>Aspergillaceae</taxon>
        <taxon>Aspergillus</taxon>
        <taxon>Aspergillus subgen. Polypaecilum</taxon>
    </lineage>
</organism>
<reference evidence="2" key="1">
    <citation type="submission" date="2017-02" db="EMBL/GenBank/DDBJ databases">
        <authorList>
            <person name="Tafer H."/>
            <person name="Lopandic K."/>
        </authorList>
    </citation>
    <scope>NUCLEOTIDE SEQUENCE [LARGE SCALE GENOMIC DNA]</scope>
    <source>
        <strain evidence="2">CBS 366.77</strain>
    </source>
</reference>
<gene>
    <name evidence="1" type="ORF">PHISCL_10708</name>
</gene>
<dbReference type="EMBL" id="MVGC01002056">
    <property type="protein sequence ID" value="RJE16955.1"/>
    <property type="molecule type" value="Genomic_DNA"/>
</dbReference>
<feature type="non-terminal residue" evidence="1">
    <location>
        <position position="1"/>
    </location>
</feature>
<comment type="caution">
    <text evidence="1">The sequence shown here is derived from an EMBL/GenBank/DDBJ whole genome shotgun (WGS) entry which is preliminary data.</text>
</comment>
<dbReference type="Proteomes" id="UP000266188">
    <property type="component" value="Unassembled WGS sequence"/>
</dbReference>
<dbReference type="OrthoDB" id="5407957at2759"/>
<dbReference type="STRING" id="2070753.A0A3A2ZG96"/>
<dbReference type="PANTHER" id="PTHR31138:SF4">
    <property type="entry name" value="DUF5923 DOMAIN-CONTAINING PROTEIN"/>
    <property type="match status" value="1"/>
</dbReference>
<keyword evidence="2" id="KW-1185">Reference proteome</keyword>
<accession>A0A3A2ZG96</accession>
<protein>
    <submittedName>
        <fullName evidence="1">Uncharacterized protein</fullName>
    </submittedName>
</protein>
<sequence>IRRVLEKKIAEEVVGAAVAVNRELVFARERLRAARIANPKDVASFVRAVLARLKPSDSNVETNVGIDESGSNVFKDIYTPGSIPRLWHEEAQRAEEAAEQGIQRAETWRSDLFDVGRR</sequence>
<dbReference type="PANTHER" id="PTHR31138">
    <property type="entry name" value="CHROMOSOME 19, WHOLE GENOME SHOTGUN SEQUENCE"/>
    <property type="match status" value="1"/>
</dbReference>
<evidence type="ECO:0000313" key="1">
    <source>
        <dbReference type="EMBL" id="RJE16955.1"/>
    </source>
</evidence>
<dbReference type="AlphaFoldDB" id="A0A3A2ZG96"/>
<evidence type="ECO:0000313" key="2">
    <source>
        <dbReference type="Proteomes" id="UP000266188"/>
    </source>
</evidence>
<name>A0A3A2ZG96_9EURO</name>